<name>A0AAD9M2S9_9PEZI</name>
<comment type="caution">
    <text evidence="1">The sequence shown here is derived from an EMBL/GenBank/DDBJ whole genome shotgun (WGS) entry which is preliminary data.</text>
</comment>
<organism evidence="1 2">
    <name type="scientific">Colletotrichum zoysiae</name>
    <dbReference type="NCBI Taxonomy" id="1216348"/>
    <lineage>
        <taxon>Eukaryota</taxon>
        <taxon>Fungi</taxon>
        <taxon>Dikarya</taxon>
        <taxon>Ascomycota</taxon>
        <taxon>Pezizomycotina</taxon>
        <taxon>Sordariomycetes</taxon>
        <taxon>Hypocreomycetidae</taxon>
        <taxon>Glomerellales</taxon>
        <taxon>Glomerellaceae</taxon>
        <taxon>Colletotrichum</taxon>
        <taxon>Colletotrichum graminicola species complex</taxon>
    </lineage>
</organism>
<dbReference type="AlphaFoldDB" id="A0AAD9M2S9"/>
<evidence type="ECO:0000313" key="1">
    <source>
        <dbReference type="EMBL" id="KAK2030839.1"/>
    </source>
</evidence>
<gene>
    <name evidence="1" type="ORF">LX32DRAFT_299437</name>
</gene>
<sequence>MPLPSWQSGGTFAGGLLMTTTATGRRRVSREEPSPKSCSLPKLLQQISNNHMQDPIEAELIPPRFPLLLPLLLLFYILQQVTQSHSTPSNAWLAPATRLSPLFQKASPSLAFVSVDVARCSRQLSQSCRPPAKEVTP</sequence>
<proteinExistence type="predicted"/>
<dbReference type="Proteomes" id="UP001232148">
    <property type="component" value="Unassembled WGS sequence"/>
</dbReference>
<dbReference type="EMBL" id="MU842846">
    <property type="protein sequence ID" value="KAK2030839.1"/>
    <property type="molecule type" value="Genomic_DNA"/>
</dbReference>
<evidence type="ECO:0000313" key="2">
    <source>
        <dbReference type="Proteomes" id="UP001232148"/>
    </source>
</evidence>
<keyword evidence="2" id="KW-1185">Reference proteome</keyword>
<reference evidence="1" key="1">
    <citation type="submission" date="2021-06" db="EMBL/GenBank/DDBJ databases">
        <title>Comparative genomics, transcriptomics and evolutionary studies reveal genomic signatures of adaptation to plant cell wall in hemibiotrophic fungi.</title>
        <authorList>
            <consortium name="DOE Joint Genome Institute"/>
            <person name="Baroncelli R."/>
            <person name="Diaz J.F."/>
            <person name="Benocci T."/>
            <person name="Peng M."/>
            <person name="Battaglia E."/>
            <person name="Haridas S."/>
            <person name="Andreopoulos W."/>
            <person name="Labutti K."/>
            <person name="Pangilinan J."/>
            <person name="Floch G.L."/>
            <person name="Makela M.R."/>
            <person name="Henrissat B."/>
            <person name="Grigoriev I.V."/>
            <person name="Crouch J.A."/>
            <person name="De Vries R.P."/>
            <person name="Sukno S.A."/>
            <person name="Thon M.R."/>
        </authorList>
    </citation>
    <scope>NUCLEOTIDE SEQUENCE</scope>
    <source>
        <strain evidence="1">MAFF235873</strain>
    </source>
</reference>
<accession>A0AAD9M2S9</accession>
<protein>
    <submittedName>
        <fullName evidence="1">Uncharacterized protein</fullName>
    </submittedName>
</protein>